<dbReference type="Proteomes" id="UP001153334">
    <property type="component" value="Unassembled WGS sequence"/>
</dbReference>
<evidence type="ECO:0000313" key="2">
    <source>
        <dbReference type="Proteomes" id="UP001153334"/>
    </source>
</evidence>
<protein>
    <submittedName>
        <fullName evidence="1">Uncharacterized protein</fullName>
    </submittedName>
</protein>
<evidence type="ECO:0000313" key="1">
    <source>
        <dbReference type="EMBL" id="KAJ8110714.1"/>
    </source>
</evidence>
<accession>A0ACC2I6D4</accession>
<dbReference type="EMBL" id="JAPESX010001888">
    <property type="protein sequence ID" value="KAJ8110714.1"/>
    <property type="molecule type" value="Genomic_DNA"/>
</dbReference>
<reference evidence="1" key="1">
    <citation type="submission" date="2022-11" db="EMBL/GenBank/DDBJ databases">
        <title>Genome Sequence of Nemania bipapillata.</title>
        <authorList>
            <person name="Buettner E."/>
        </authorList>
    </citation>
    <scope>NUCLEOTIDE SEQUENCE</scope>
    <source>
        <strain evidence="1">CP14</strain>
    </source>
</reference>
<comment type="caution">
    <text evidence="1">The sequence shown here is derived from an EMBL/GenBank/DDBJ whole genome shotgun (WGS) entry which is preliminary data.</text>
</comment>
<proteinExistence type="predicted"/>
<sequence length="110" mass="11397">MFSITKIIIALNLAVGPAIAFSGDMTYYNPGLGACGETNGNNDAVVALSAARSGDCGKQIKIQHDGKTATATVVDKCAGCAEDSIDVSPAVFQQLAELSEGRVQVTWEFA</sequence>
<name>A0ACC2I6D4_9PEZI</name>
<gene>
    <name evidence="1" type="ORF">ONZ43_g5804</name>
</gene>
<organism evidence="1 2">
    <name type="scientific">Nemania bipapillata</name>
    <dbReference type="NCBI Taxonomy" id="110536"/>
    <lineage>
        <taxon>Eukaryota</taxon>
        <taxon>Fungi</taxon>
        <taxon>Dikarya</taxon>
        <taxon>Ascomycota</taxon>
        <taxon>Pezizomycotina</taxon>
        <taxon>Sordariomycetes</taxon>
        <taxon>Xylariomycetidae</taxon>
        <taxon>Xylariales</taxon>
        <taxon>Xylariaceae</taxon>
        <taxon>Nemania</taxon>
    </lineage>
</organism>
<keyword evidence="2" id="KW-1185">Reference proteome</keyword>